<accession>A0A3P3R2B6</accession>
<evidence type="ECO:0000256" key="1">
    <source>
        <dbReference type="SAM" id="Phobius"/>
    </source>
</evidence>
<dbReference type="EMBL" id="RRCO01000001">
    <property type="protein sequence ID" value="RRJ26743.1"/>
    <property type="molecule type" value="Genomic_DNA"/>
</dbReference>
<comment type="caution">
    <text evidence="2">The sequence shown here is derived from an EMBL/GenBank/DDBJ whole genome shotgun (WGS) entry which is preliminary data.</text>
</comment>
<keyword evidence="1" id="KW-0472">Membrane</keyword>
<name>A0A3P3R2B6_9FIRM</name>
<keyword evidence="1" id="KW-1133">Transmembrane helix</keyword>
<sequence length="124" mass="14348">MDFAFDYNIFRLMFNMMFFITIGMFAFIIIKNIKTWNQNNHSPRLDVEAEVVSKRTDVSFNNHMGGNASMVLPGPTIYYAAFQVESGDCMEFKISGTEYGQLAIKDRGKLSFQGSRFLSFNRYF</sequence>
<dbReference type="InterPro" id="IPR019635">
    <property type="entry name" value="DUF2500"/>
</dbReference>
<reference evidence="2 3" key="1">
    <citation type="submission" date="2018-11" db="EMBL/GenBank/DDBJ databases">
        <title>Genome sequencing of Lachnoanaerobaculum sp. KCOM 2030 (= ChDC B114).</title>
        <authorList>
            <person name="Kook J.-K."/>
            <person name="Park S.-N."/>
            <person name="Lim Y.K."/>
        </authorList>
    </citation>
    <scope>NUCLEOTIDE SEQUENCE [LARGE SCALE GENOMIC DNA]</scope>
    <source>
        <strain evidence="2 3">KCOM 2030</strain>
    </source>
</reference>
<evidence type="ECO:0000313" key="3">
    <source>
        <dbReference type="Proteomes" id="UP000272490"/>
    </source>
</evidence>
<proteinExistence type="predicted"/>
<feature type="transmembrane region" description="Helical" evidence="1">
    <location>
        <begin position="12"/>
        <end position="30"/>
    </location>
</feature>
<dbReference type="Gene3D" id="2.40.50.660">
    <property type="match status" value="1"/>
</dbReference>
<protein>
    <submittedName>
        <fullName evidence="2">DUF2500 domain-containing protein</fullName>
    </submittedName>
</protein>
<dbReference type="AlphaFoldDB" id="A0A3P3R2B6"/>
<dbReference type="Pfam" id="PF10694">
    <property type="entry name" value="DUF2500"/>
    <property type="match status" value="1"/>
</dbReference>
<dbReference type="OrthoDB" id="282886at2"/>
<evidence type="ECO:0000313" key="2">
    <source>
        <dbReference type="EMBL" id="RRJ26743.1"/>
    </source>
</evidence>
<dbReference type="Proteomes" id="UP000272490">
    <property type="component" value="Unassembled WGS sequence"/>
</dbReference>
<dbReference type="RefSeq" id="WP_128673115.1">
    <property type="nucleotide sequence ID" value="NZ_CAUQHB010000013.1"/>
</dbReference>
<organism evidence="2 3">
    <name type="scientific">Lachnoanaerobaculum gingivalis</name>
    <dbReference type="NCBI Taxonomy" id="2490855"/>
    <lineage>
        <taxon>Bacteria</taxon>
        <taxon>Bacillati</taxon>
        <taxon>Bacillota</taxon>
        <taxon>Clostridia</taxon>
        <taxon>Lachnospirales</taxon>
        <taxon>Lachnospiraceae</taxon>
        <taxon>Lachnoanaerobaculum</taxon>
    </lineage>
</organism>
<gene>
    <name evidence="2" type="ORF">EHV10_01550</name>
</gene>
<keyword evidence="1" id="KW-0812">Transmembrane</keyword>
<keyword evidence="3" id="KW-1185">Reference proteome</keyword>